<gene>
    <name evidence="10" type="ordered locus">Arcpr_1205</name>
</gene>
<keyword evidence="3" id="KW-1003">Cell membrane</keyword>
<dbReference type="HOGENOM" id="CLU_060703_1_1_2"/>
<dbReference type="KEGG" id="apo:Arcpr_1205"/>
<proteinExistence type="predicted"/>
<sequence>MFGYLRQRDVIITLTKYEFKLRYRGTVLGIGWSLLAPFLLAVVLYFVFRNVFRFVENFALYVLVGVFVFRFFSVATSVGMYSIISKANFVTKTNLSREILPLVTTLTYFFSSFIELLILIPIISIFGGEIGMYILLLPVIHIVYLIFVYGVNLYLSAITVYFRDLNQIWEVITNILFFASPIVYPIRVIPKEYVNIYMLNPLTRFIELYRDVMIYNTFSINDFVYVLISSLLVFTSGHIFFRRLQRKFGEVL</sequence>
<keyword evidence="4" id="KW-0997">Cell inner membrane</keyword>
<feature type="transmembrane region" description="Helical" evidence="8">
    <location>
        <begin position="60"/>
        <end position="84"/>
    </location>
</feature>
<dbReference type="GO" id="GO:0140359">
    <property type="term" value="F:ABC-type transporter activity"/>
    <property type="evidence" value="ECO:0007669"/>
    <property type="project" value="InterPro"/>
</dbReference>
<feature type="transmembrane region" description="Helical" evidence="8">
    <location>
        <begin position="105"/>
        <end position="126"/>
    </location>
</feature>
<dbReference type="EMBL" id="CP001857">
    <property type="protein sequence ID" value="ADB58257.1"/>
    <property type="molecule type" value="Genomic_DNA"/>
</dbReference>
<evidence type="ECO:0000313" key="10">
    <source>
        <dbReference type="EMBL" id="ADB58257.1"/>
    </source>
</evidence>
<evidence type="ECO:0000256" key="1">
    <source>
        <dbReference type="ARBA" id="ARBA00004429"/>
    </source>
</evidence>
<keyword evidence="6 8" id="KW-1133">Transmembrane helix</keyword>
<dbReference type="eggNOG" id="arCOG04339">
    <property type="taxonomic scope" value="Archaea"/>
</dbReference>
<evidence type="ECO:0000256" key="4">
    <source>
        <dbReference type="ARBA" id="ARBA00022519"/>
    </source>
</evidence>
<evidence type="ECO:0000313" key="11">
    <source>
        <dbReference type="Proteomes" id="UP000001901"/>
    </source>
</evidence>
<dbReference type="GO" id="GO:0015920">
    <property type="term" value="P:lipopolysaccharide transport"/>
    <property type="evidence" value="ECO:0007669"/>
    <property type="project" value="TreeGrafter"/>
</dbReference>
<organism evidence="10 11">
    <name type="scientific">Archaeoglobus profundus (strain DSM 5631 / JCM 9629 / NBRC 100127 / Av18)</name>
    <dbReference type="NCBI Taxonomy" id="572546"/>
    <lineage>
        <taxon>Archaea</taxon>
        <taxon>Methanobacteriati</taxon>
        <taxon>Methanobacteriota</taxon>
        <taxon>Archaeoglobi</taxon>
        <taxon>Archaeoglobales</taxon>
        <taxon>Archaeoglobaceae</taxon>
        <taxon>Archaeoglobus</taxon>
    </lineage>
</organism>
<feature type="transmembrane region" description="Helical" evidence="8">
    <location>
        <begin position="223"/>
        <end position="241"/>
    </location>
</feature>
<dbReference type="PANTHER" id="PTHR30413:SF8">
    <property type="entry name" value="TRANSPORT PERMEASE PROTEIN"/>
    <property type="match status" value="1"/>
</dbReference>
<keyword evidence="2" id="KW-0813">Transport</keyword>
<feature type="transmembrane region" description="Helical" evidence="8">
    <location>
        <begin position="167"/>
        <end position="186"/>
    </location>
</feature>
<dbReference type="InterPro" id="IPR013525">
    <property type="entry name" value="ABC2_TM"/>
</dbReference>
<evidence type="ECO:0000256" key="3">
    <source>
        <dbReference type="ARBA" id="ARBA00022475"/>
    </source>
</evidence>
<evidence type="ECO:0000256" key="5">
    <source>
        <dbReference type="ARBA" id="ARBA00022692"/>
    </source>
</evidence>
<dbReference type="RefSeq" id="WP_012940593.1">
    <property type="nucleotide sequence ID" value="NC_013741.1"/>
</dbReference>
<evidence type="ECO:0000256" key="6">
    <source>
        <dbReference type="ARBA" id="ARBA00022989"/>
    </source>
</evidence>
<dbReference type="PANTHER" id="PTHR30413">
    <property type="entry name" value="INNER MEMBRANE TRANSPORT PERMEASE"/>
    <property type="match status" value="1"/>
</dbReference>
<protein>
    <submittedName>
        <fullName evidence="10">ABC-2 type transporter</fullName>
    </submittedName>
</protein>
<evidence type="ECO:0000256" key="7">
    <source>
        <dbReference type="ARBA" id="ARBA00023136"/>
    </source>
</evidence>
<keyword evidence="5 8" id="KW-0812">Transmembrane</keyword>
<dbReference type="AlphaFoldDB" id="D2RDR3"/>
<name>D2RDR3_ARCPA</name>
<accession>D2RDR3</accession>
<keyword evidence="11" id="KW-1185">Reference proteome</keyword>
<dbReference type="Proteomes" id="UP000001901">
    <property type="component" value="Chromosome"/>
</dbReference>
<keyword evidence="7 8" id="KW-0472">Membrane</keyword>
<dbReference type="Pfam" id="PF01061">
    <property type="entry name" value="ABC2_membrane"/>
    <property type="match status" value="1"/>
</dbReference>
<feature type="transmembrane region" description="Helical" evidence="8">
    <location>
        <begin position="21"/>
        <end position="48"/>
    </location>
</feature>
<evidence type="ECO:0000256" key="2">
    <source>
        <dbReference type="ARBA" id="ARBA00022448"/>
    </source>
</evidence>
<reference evidence="10 11" key="1">
    <citation type="journal article" date="2010" name="Stand. Genomic Sci.">
        <title>Complete genome sequence of Archaeoglobus profundus type strain (AV18).</title>
        <authorList>
            <person name="von Jan M."/>
            <person name="Lapidus A."/>
            <person name="Del Rio T.G."/>
            <person name="Copeland A."/>
            <person name="Tice H."/>
            <person name="Cheng J.F."/>
            <person name="Lucas S."/>
            <person name="Chen F."/>
            <person name="Nolan M."/>
            <person name="Goodwin L."/>
            <person name="Han C."/>
            <person name="Pitluck S."/>
            <person name="Liolios K."/>
            <person name="Ivanova N."/>
            <person name="Mavromatis K."/>
            <person name="Ovchinnikova G."/>
            <person name="Chertkov O."/>
            <person name="Pati A."/>
            <person name="Chen A."/>
            <person name="Palaniappan K."/>
            <person name="Land M."/>
            <person name="Hauser L."/>
            <person name="Chang Y.J."/>
            <person name="Jeffries C.D."/>
            <person name="Saunders E."/>
            <person name="Brettin T."/>
            <person name="Detter J.C."/>
            <person name="Chain P."/>
            <person name="Eichinger K."/>
            <person name="Huber H."/>
            <person name="Spring S."/>
            <person name="Rohde M."/>
            <person name="Goker M."/>
            <person name="Wirth R."/>
            <person name="Woyke T."/>
            <person name="Bristow J."/>
            <person name="Eisen J.A."/>
            <person name="Markowitz V."/>
            <person name="Hugenholtz P."/>
            <person name="Kyrpides N.C."/>
            <person name="Klenk H.P."/>
        </authorList>
    </citation>
    <scope>NUCLEOTIDE SEQUENCE [LARGE SCALE GENOMIC DNA]</scope>
    <source>
        <strain evidence="11">DSM 5631 / JCM 9629 / NBRC 100127 / Av18</strain>
    </source>
</reference>
<comment type="subcellular location">
    <subcellularLocation>
        <location evidence="1">Cell inner membrane</location>
        <topology evidence="1">Multi-pass membrane protein</topology>
    </subcellularLocation>
</comment>
<dbReference type="InterPro" id="IPR047817">
    <property type="entry name" value="ABC2_TM_bact-type"/>
</dbReference>
<dbReference type="PaxDb" id="572546-Arcpr_1205"/>
<evidence type="ECO:0000259" key="9">
    <source>
        <dbReference type="PROSITE" id="PS51012"/>
    </source>
</evidence>
<feature type="transmembrane region" description="Helical" evidence="8">
    <location>
        <begin position="132"/>
        <end position="155"/>
    </location>
</feature>
<dbReference type="PROSITE" id="PS51012">
    <property type="entry name" value="ABC_TM2"/>
    <property type="match status" value="1"/>
</dbReference>
<dbReference type="STRING" id="572546.Arcpr_1205"/>
<dbReference type="GeneID" id="8739887"/>
<feature type="domain" description="ABC transmembrane type-2" evidence="9">
    <location>
        <begin position="28"/>
        <end position="244"/>
    </location>
</feature>
<dbReference type="GO" id="GO:0005886">
    <property type="term" value="C:plasma membrane"/>
    <property type="evidence" value="ECO:0007669"/>
    <property type="project" value="UniProtKB-SubCell"/>
</dbReference>
<dbReference type="OrthoDB" id="74139at2157"/>
<evidence type="ECO:0000256" key="8">
    <source>
        <dbReference type="SAM" id="Phobius"/>
    </source>
</evidence>